<sequence>MTDKEEIIHLYRLENQAMVNQDITTLNRILAPTMQLQHMTGYVQPKLEWIDQIQNGEMKYYSSLEDSIKDIKITDDRASLTGQNQVKASIWGSAIGTWRLQMKMEFTKIAGQWLIANQIASTY</sequence>
<feature type="domain" description="DUF4440" evidence="1">
    <location>
        <begin position="7"/>
        <end position="115"/>
    </location>
</feature>
<dbReference type="Pfam" id="PF14534">
    <property type="entry name" value="DUF4440"/>
    <property type="match status" value="1"/>
</dbReference>
<keyword evidence="3" id="KW-1185">Reference proteome</keyword>
<dbReference type="SUPFAM" id="SSF54427">
    <property type="entry name" value="NTF2-like"/>
    <property type="match status" value="1"/>
</dbReference>
<accession>A0A7W3UJB4</accession>
<comment type="caution">
    <text evidence="2">The sequence shown here is derived from an EMBL/GenBank/DDBJ whole genome shotgun (WGS) entry which is preliminary data.</text>
</comment>
<dbReference type="InterPro" id="IPR027843">
    <property type="entry name" value="DUF4440"/>
</dbReference>
<reference evidence="2 3" key="1">
    <citation type="submission" date="2020-07" db="EMBL/GenBank/DDBJ databases">
        <title>Description of Limosilactobacillus balticus sp. nov., Limosilactobacillus agrestis sp. nov., Limosilactobacillus albertensis sp. nov., Limosilactobacillus rudii sp. nov., Limosilactobacillus fastidiosus sp. nov., five novel Limosilactobacillus species isolated from the vertebrate gastrointestinal tract, and proposal of 6 subspecies of Limosilactobacillus reuteri adapted to the gastrointestinal tract of specific vertebrate hosts.</title>
        <authorList>
            <person name="Li F."/>
            <person name="Cheng C."/>
            <person name="Zheng J."/>
            <person name="Quevedo R.M."/>
            <person name="Li J."/>
            <person name="Roos S."/>
            <person name="Gaenzle M.G."/>
            <person name="Walter J."/>
        </authorList>
    </citation>
    <scope>NUCLEOTIDE SEQUENCE [LARGE SCALE GENOMIC DNA]</scope>
    <source>
        <strain evidence="2 3">STM2_1</strain>
    </source>
</reference>
<dbReference type="AlphaFoldDB" id="A0A7W3UJB4"/>
<dbReference type="Gene3D" id="3.10.450.50">
    <property type="match status" value="1"/>
</dbReference>
<evidence type="ECO:0000259" key="1">
    <source>
        <dbReference type="Pfam" id="PF14534"/>
    </source>
</evidence>
<gene>
    <name evidence="2" type="ORF">H5S09_01290</name>
</gene>
<proteinExistence type="predicted"/>
<dbReference type="RefSeq" id="WP_182595222.1">
    <property type="nucleotide sequence ID" value="NZ_JACIVA010000016.1"/>
</dbReference>
<evidence type="ECO:0000313" key="2">
    <source>
        <dbReference type="EMBL" id="MBB1096607.1"/>
    </source>
</evidence>
<dbReference type="EMBL" id="JACIVA010000016">
    <property type="protein sequence ID" value="MBB1096607.1"/>
    <property type="molecule type" value="Genomic_DNA"/>
</dbReference>
<dbReference type="InterPro" id="IPR032710">
    <property type="entry name" value="NTF2-like_dom_sf"/>
</dbReference>
<dbReference type="Proteomes" id="UP000517106">
    <property type="component" value="Unassembled WGS sequence"/>
</dbReference>
<evidence type="ECO:0000313" key="3">
    <source>
        <dbReference type="Proteomes" id="UP000517106"/>
    </source>
</evidence>
<protein>
    <submittedName>
        <fullName evidence="2">Nuclear transport factor 2 family protein</fullName>
    </submittedName>
</protein>
<name>A0A7W3UJB4_9LACO</name>
<organism evidence="2 3">
    <name type="scientific">Limosilactobacillus rudii</name>
    <dbReference type="NCBI Taxonomy" id="2759755"/>
    <lineage>
        <taxon>Bacteria</taxon>
        <taxon>Bacillati</taxon>
        <taxon>Bacillota</taxon>
        <taxon>Bacilli</taxon>
        <taxon>Lactobacillales</taxon>
        <taxon>Lactobacillaceae</taxon>
        <taxon>Limosilactobacillus</taxon>
    </lineage>
</organism>